<dbReference type="PANTHER" id="PTHR22093">
    <property type="entry name" value="LEUKOCYTE RECEPTOR CLUSTER LRC MEMBER 1"/>
    <property type="match status" value="1"/>
</dbReference>
<keyword evidence="4" id="KW-1185">Reference proteome</keyword>
<feature type="compositionally biased region" description="Basic and acidic residues" evidence="1">
    <location>
        <begin position="298"/>
        <end position="310"/>
    </location>
</feature>
<sequence>MPLHLLGKKSWNVYNADNIARVKADEAAAAAREAAEEQRIQETDVARRTAILRGDTPPPLPEEKPPHKDEISRPGRRDGHDKKRRKLVGEDDTDRDIRLAVYAKDDGGDEPGDLDARLVRLRKPTSDAPLIDYAGNINLFPVDIKEQTKRDQNEEAEKEKQKKERELENQYTMRFSNAAGRSGLGHQPWYASRSSRTAEQDESSDKALAFPHLENKNVWGNEDPLRKKREESRITSNDPFALMQRAQVQLKRSKEDKKKWAAERDREMMELRAAQERSSRREKNGKRKKRADDEDDDRKDRGGRNNERFSSHKHRPRSRSRSHERRYEHTLSQRHTERRQGLSREEERRPRDQTSSKSHRRE</sequence>
<feature type="compositionally biased region" description="Basic and acidic residues" evidence="1">
    <location>
        <begin position="196"/>
        <end position="205"/>
    </location>
</feature>
<organism evidence="3 4">
    <name type="scientific">Paraphaeosphaeria minitans</name>
    <dbReference type="NCBI Taxonomy" id="565426"/>
    <lineage>
        <taxon>Eukaryota</taxon>
        <taxon>Fungi</taxon>
        <taxon>Dikarya</taxon>
        <taxon>Ascomycota</taxon>
        <taxon>Pezizomycotina</taxon>
        <taxon>Dothideomycetes</taxon>
        <taxon>Pleosporomycetidae</taxon>
        <taxon>Pleosporales</taxon>
        <taxon>Massarineae</taxon>
        <taxon>Didymosphaeriaceae</taxon>
        <taxon>Paraphaeosphaeria</taxon>
    </lineage>
</organism>
<dbReference type="OrthoDB" id="2159131at2759"/>
<feature type="compositionally biased region" description="Basic and acidic residues" evidence="1">
    <location>
        <begin position="33"/>
        <end position="47"/>
    </location>
</feature>
<dbReference type="InterPro" id="IPR019339">
    <property type="entry name" value="CIR_N_dom"/>
</dbReference>
<feature type="region of interest" description="Disordered" evidence="1">
    <location>
        <begin position="148"/>
        <end position="362"/>
    </location>
</feature>
<name>A0A9P6GCP1_9PLEO</name>
<dbReference type="SMART" id="SM01083">
    <property type="entry name" value="Cir_N"/>
    <property type="match status" value="1"/>
</dbReference>
<evidence type="ECO:0000259" key="2">
    <source>
        <dbReference type="SMART" id="SM01083"/>
    </source>
</evidence>
<feature type="region of interest" description="Disordered" evidence="1">
    <location>
        <begin position="33"/>
        <end position="90"/>
    </location>
</feature>
<comment type="caution">
    <text evidence="3">The sequence shown here is derived from an EMBL/GenBank/DDBJ whole genome shotgun (WGS) entry which is preliminary data.</text>
</comment>
<accession>A0A9P6GCP1</accession>
<gene>
    <name evidence="3" type="ORF">PMIN01_08820</name>
</gene>
<proteinExistence type="predicted"/>
<protein>
    <submittedName>
        <fullName evidence="3">Homocitrate synthase</fullName>
    </submittedName>
</protein>
<evidence type="ECO:0000313" key="4">
    <source>
        <dbReference type="Proteomes" id="UP000756921"/>
    </source>
</evidence>
<evidence type="ECO:0000313" key="3">
    <source>
        <dbReference type="EMBL" id="KAF9733137.1"/>
    </source>
</evidence>
<dbReference type="InterPro" id="IPR039875">
    <property type="entry name" value="LENG1-like"/>
</dbReference>
<feature type="domain" description="CBF1-interacting co-repressor CIR N-terminal" evidence="2">
    <location>
        <begin position="10"/>
        <end position="46"/>
    </location>
</feature>
<evidence type="ECO:0000256" key="1">
    <source>
        <dbReference type="SAM" id="MobiDB-lite"/>
    </source>
</evidence>
<feature type="compositionally biased region" description="Basic and acidic residues" evidence="1">
    <location>
        <begin position="61"/>
        <end position="81"/>
    </location>
</feature>
<dbReference type="PANTHER" id="PTHR22093:SF0">
    <property type="entry name" value="LEUKOCYTE RECEPTOR CLUSTER MEMBER 1"/>
    <property type="match status" value="1"/>
</dbReference>
<feature type="compositionally biased region" description="Basic and acidic residues" evidence="1">
    <location>
        <begin position="325"/>
        <end position="354"/>
    </location>
</feature>
<feature type="compositionally biased region" description="Basic and acidic residues" evidence="1">
    <location>
        <begin position="223"/>
        <end position="233"/>
    </location>
</feature>
<feature type="compositionally biased region" description="Basic and acidic residues" evidence="1">
    <location>
        <begin position="252"/>
        <end position="282"/>
    </location>
</feature>
<dbReference type="AlphaFoldDB" id="A0A9P6GCP1"/>
<reference evidence="3" key="1">
    <citation type="journal article" date="2020" name="Mol. Plant Microbe Interact.">
        <title>Genome Sequence of the Biocontrol Agent Coniothyrium minitans strain Conio (IMI 134523).</title>
        <authorList>
            <person name="Patel D."/>
            <person name="Shittu T.A."/>
            <person name="Baroncelli R."/>
            <person name="Muthumeenakshi S."/>
            <person name="Osborne T.H."/>
            <person name="Janganan T.K."/>
            <person name="Sreenivasaprasad S."/>
        </authorList>
    </citation>
    <scope>NUCLEOTIDE SEQUENCE</scope>
    <source>
        <strain evidence="3">Conio</strain>
    </source>
</reference>
<feature type="compositionally biased region" description="Basic and acidic residues" evidence="1">
    <location>
        <begin position="148"/>
        <end position="168"/>
    </location>
</feature>
<dbReference type="Proteomes" id="UP000756921">
    <property type="component" value="Unassembled WGS sequence"/>
</dbReference>
<feature type="compositionally biased region" description="Basic residues" evidence="1">
    <location>
        <begin position="311"/>
        <end position="324"/>
    </location>
</feature>
<dbReference type="EMBL" id="WJXW01000009">
    <property type="protein sequence ID" value="KAF9733137.1"/>
    <property type="molecule type" value="Genomic_DNA"/>
</dbReference>